<sequence>MKLDKKKTLKIAYLLVPIAGVLLGGAVAPEQAEKVMQILTDIITLFAQ</sequence>
<evidence type="ECO:0000313" key="2">
    <source>
        <dbReference type="Proteomes" id="UP001304814"/>
    </source>
</evidence>
<keyword evidence="2" id="KW-1185">Reference proteome</keyword>
<protein>
    <submittedName>
        <fullName evidence="1">Uncharacterized protein</fullName>
    </submittedName>
</protein>
<reference evidence="1 2" key="1">
    <citation type="submission" date="2023-07" db="EMBL/GenBank/DDBJ databases">
        <title>Isolation and characterization of Bacillus cereus bacteriophage DZ1 and its application in foods.</title>
        <authorList>
            <person name="Huang Z."/>
            <person name="Ding Y."/>
            <person name="Wu Q."/>
        </authorList>
    </citation>
    <scope>NUCLEOTIDE SEQUENCE [LARGE SCALE GENOMIC DNA]</scope>
</reference>
<dbReference type="Proteomes" id="UP001304814">
    <property type="component" value="Segment"/>
</dbReference>
<proteinExistence type="predicted"/>
<evidence type="ECO:0000313" key="1">
    <source>
        <dbReference type="EMBL" id="WNL49491.1"/>
    </source>
</evidence>
<dbReference type="EMBL" id="OR338916">
    <property type="protein sequence ID" value="WNL49491.1"/>
    <property type="molecule type" value="Genomic_DNA"/>
</dbReference>
<organism evidence="1 2">
    <name type="scientific">Bacillus phage DZ1</name>
    <dbReference type="NCBI Taxonomy" id="3075862"/>
    <lineage>
        <taxon>Viruses</taxon>
        <taxon>Duplodnaviria</taxon>
        <taxon>Heunggongvirae</taxon>
        <taxon>Uroviricota</taxon>
        <taxon>Caudoviricetes</taxon>
        <taxon>Ehrlichviridae</taxon>
        <taxon>Dazunavirus</taxon>
        <taxon>Dazunavirus DZ1</taxon>
    </lineage>
</organism>
<name>A0AA96ERR9_9CAUD</name>
<accession>A0AA96ERR9</accession>